<gene>
    <name evidence="2" type="ORF">NWFMUON74_37340</name>
</gene>
<keyword evidence="1" id="KW-0812">Transmembrane</keyword>
<protein>
    <submittedName>
        <fullName evidence="2">Uncharacterized protein</fullName>
    </submittedName>
</protein>
<proteinExistence type="predicted"/>
<keyword evidence="3" id="KW-1185">Reference proteome</keyword>
<keyword evidence="1" id="KW-1133">Transmembrane helix</keyword>
<keyword evidence="1" id="KW-0472">Membrane</keyword>
<dbReference type="KEGG" id="nwl:NWFMUON74_37340"/>
<evidence type="ECO:0000256" key="1">
    <source>
        <dbReference type="SAM" id="Phobius"/>
    </source>
</evidence>
<feature type="transmembrane region" description="Helical" evidence="1">
    <location>
        <begin position="79"/>
        <end position="103"/>
    </location>
</feature>
<accession>A0A7G1KL81</accession>
<name>A0A7G1KL81_9NOCA</name>
<dbReference type="RefSeq" id="WP_187683127.1">
    <property type="nucleotide sequence ID" value="NZ_AP023396.1"/>
</dbReference>
<evidence type="ECO:0000313" key="2">
    <source>
        <dbReference type="EMBL" id="BCK55962.1"/>
    </source>
</evidence>
<dbReference type="Proteomes" id="UP000516173">
    <property type="component" value="Chromosome"/>
</dbReference>
<dbReference type="GeneID" id="80348251"/>
<reference evidence="2 3" key="1">
    <citation type="submission" date="2020-08" db="EMBL/GenBank/DDBJ databases">
        <title>Genome Sequencing of Nocardia wallacei strain FMUON74 and assembly.</title>
        <authorList>
            <person name="Toyokawa M."/>
            <person name="Uesaka K."/>
        </authorList>
    </citation>
    <scope>NUCLEOTIDE SEQUENCE [LARGE SCALE GENOMIC DNA]</scope>
    <source>
        <strain evidence="2 3">FMUON74</strain>
    </source>
</reference>
<sequence length="122" mass="13124">MAKPFALLSGLVPGVFGFSILLSVAWPGEIALTAPLFCADPYREPIVVSDTFHDSEGTSTNFTLHCVGDRGELTDEGFMLPWLTLVAAHTALALLLTLSIPLIHRTTTAHQPPETPRIGTEL</sequence>
<dbReference type="EMBL" id="AP023396">
    <property type="protein sequence ID" value="BCK55962.1"/>
    <property type="molecule type" value="Genomic_DNA"/>
</dbReference>
<evidence type="ECO:0000313" key="3">
    <source>
        <dbReference type="Proteomes" id="UP000516173"/>
    </source>
</evidence>
<organism evidence="2 3">
    <name type="scientific">Nocardia wallacei</name>
    <dbReference type="NCBI Taxonomy" id="480035"/>
    <lineage>
        <taxon>Bacteria</taxon>
        <taxon>Bacillati</taxon>
        <taxon>Actinomycetota</taxon>
        <taxon>Actinomycetes</taxon>
        <taxon>Mycobacteriales</taxon>
        <taxon>Nocardiaceae</taxon>
        <taxon>Nocardia</taxon>
    </lineage>
</organism>
<dbReference type="AlphaFoldDB" id="A0A7G1KL81"/>